<organism evidence="1">
    <name type="scientific">marine metagenome</name>
    <dbReference type="NCBI Taxonomy" id="408172"/>
    <lineage>
        <taxon>unclassified sequences</taxon>
        <taxon>metagenomes</taxon>
        <taxon>ecological metagenomes</taxon>
    </lineage>
</organism>
<protein>
    <submittedName>
        <fullName evidence="1">Uncharacterized protein</fullName>
    </submittedName>
</protein>
<dbReference type="EMBL" id="UINC01200028">
    <property type="protein sequence ID" value="SVE18728.1"/>
    <property type="molecule type" value="Genomic_DNA"/>
</dbReference>
<dbReference type="AlphaFoldDB" id="A0A383BH00"/>
<proteinExistence type="predicted"/>
<gene>
    <name evidence="1" type="ORF">METZ01_LOCUS471582</name>
</gene>
<accession>A0A383BH00</accession>
<name>A0A383BH00_9ZZZZ</name>
<sequence>MAIARGAGTEIIRAHHFEDLGGEQNLIIGVQHHIYTVLSITCYCIALNATTDKLQCRVKGWDNINGVSAQSHWLFQQNIQVGETFVWNDKFSFNGYEPTGMSAALDTVAEQDAIADQGSSTPQYLVMNVTHGSDNYDVNLTFIDQNNE</sequence>
<evidence type="ECO:0000313" key="1">
    <source>
        <dbReference type="EMBL" id="SVE18728.1"/>
    </source>
</evidence>
<reference evidence="1" key="1">
    <citation type="submission" date="2018-05" db="EMBL/GenBank/DDBJ databases">
        <authorList>
            <person name="Lanie J.A."/>
            <person name="Ng W.-L."/>
            <person name="Kazmierczak K.M."/>
            <person name="Andrzejewski T.M."/>
            <person name="Davidsen T.M."/>
            <person name="Wayne K.J."/>
            <person name="Tettelin H."/>
            <person name="Glass J.I."/>
            <person name="Rusch D."/>
            <person name="Podicherti R."/>
            <person name="Tsui H.-C.T."/>
            <person name="Winkler M.E."/>
        </authorList>
    </citation>
    <scope>NUCLEOTIDE SEQUENCE</scope>
</reference>